<gene>
    <name evidence="3" type="ORF">NCTC11647_01238</name>
</gene>
<organism evidence="3 4">
    <name type="scientific">Photobacterium damselae</name>
    <dbReference type="NCBI Taxonomy" id="38293"/>
    <lineage>
        <taxon>Bacteria</taxon>
        <taxon>Pseudomonadati</taxon>
        <taxon>Pseudomonadota</taxon>
        <taxon>Gammaproteobacteria</taxon>
        <taxon>Vibrionales</taxon>
        <taxon>Vibrionaceae</taxon>
        <taxon>Photobacterium</taxon>
    </lineage>
</organism>
<dbReference type="Pfam" id="PF06812">
    <property type="entry name" value="ImpA_N"/>
    <property type="match status" value="1"/>
</dbReference>
<protein>
    <submittedName>
        <fullName evidence="3">Uncharacterized protein conserved in bacteria</fullName>
    </submittedName>
</protein>
<feature type="region of interest" description="Disordered" evidence="1">
    <location>
        <begin position="181"/>
        <end position="223"/>
    </location>
</feature>
<dbReference type="PANTHER" id="PTHR37024:SF3">
    <property type="entry name" value="TYPE VI SECRETION SYSTEM PROTEIN TSSA"/>
    <property type="match status" value="1"/>
</dbReference>
<reference evidence="3 4" key="1">
    <citation type="submission" date="2018-06" db="EMBL/GenBank/DDBJ databases">
        <authorList>
            <consortium name="Pathogen Informatics"/>
            <person name="Doyle S."/>
        </authorList>
    </citation>
    <scope>NUCLEOTIDE SEQUENCE [LARGE SCALE GENOMIC DNA]</scope>
    <source>
        <strain evidence="3 4">NCTC11647</strain>
    </source>
</reference>
<dbReference type="InterPro" id="IPR017739">
    <property type="entry name" value="T6SS-assoc_VCA0119"/>
</dbReference>
<dbReference type="RefSeq" id="WP_005299540.1">
    <property type="nucleotide sequence ID" value="NZ_PYOG01000005.1"/>
</dbReference>
<name>A0A2X1WG73_PHODM</name>
<dbReference type="NCBIfam" id="TIGR03362">
    <property type="entry name" value="VI_chp_7"/>
    <property type="match status" value="1"/>
</dbReference>
<feature type="compositionally biased region" description="Low complexity" evidence="1">
    <location>
        <begin position="210"/>
        <end position="221"/>
    </location>
</feature>
<dbReference type="AlphaFoldDB" id="A0A2X1WG73"/>
<dbReference type="EMBL" id="UATL01000001">
    <property type="protein sequence ID" value="SPY28151.1"/>
    <property type="molecule type" value="Genomic_DNA"/>
</dbReference>
<evidence type="ECO:0000313" key="3">
    <source>
        <dbReference type="EMBL" id="SPY28151.1"/>
    </source>
</evidence>
<evidence type="ECO:0000259" key="2">
    <source>
        <dbReference type="Pfam" id="PF06812"/>
    </source>
</evidence>
<dbReference type="Pfam" id="PF16989">
    <property type="entry name" value="T6SS_VasJ"/>
    <property type="match status" value="1"/>
</dbReference>
<feature type="compositionally biased region" description="Polar residues" evidence="1">
    <location>
        <begin position="181"/>
        <end position="209"/>
    </location>
</feature>
<sequence length="482" mass="54044">MSSMTTYREQLVNPIEGDDAVGLRIIDDPLLDFIDSQMMKVGSLSHADVQWHEVESCVVNLLSNKTKDIKLLTVLLQCLQHQPTPERFTLSIAVLVDFMSAYWETCHPVAGKRGVLPRKKFFNQICVRTSSATEKLDGTLFDAELKTTLEALVDELEHQASHYQLPLDLVDDIAAKVRRQLSQTPNHAAHQTASQQQMTTSDNHHNSGNSPSPSVSAAPVPKLDIDGSNDRAIRTSLLKVSDFLSDIGGDGIGLSIRLRRFAVWFSINSLPDANQHGETQLMPVSSDRVSEYEDQLARGGDLALWRKVEQCLTVSPYWLDGHYLSYRIAKQLGENEWANTIYEELNRFLTRLPQLATLSFKGKIPFISEPALQWIKDSNTLPNNHKVASVGSWHGKRSEALELAQEGGLSVALAMLNDGLSQSSEPRDAFYWRLLSADIMKSQHLEAMATEQYQTLYHQAKEMSVTDWEPSLLEQLEQHIAP</sequence>
<dbReference type="Proteomes" id="UP000251647">
    <property type="component" value="Unassembled WGS sequence"/>
</dbReference>
<evidence type="ECO:0000313" key="4">
    <source>
        <dbReference type="Proteomes" id="UP000251647"/>
    </source>
</evidence>
<feature type="domain" description="ImpA N-terminal" evidence="2">
    <location>
        <begin position="13"/>
        <end position="125"/>
    </location>
</feature>
<proteinExistence type="predicted"/>
<dbReference type="PANTHER" id="PTHR37024">
    <property type="entry name" value="TYPE VI SECRETION SYSTEM DUF2094 AND IMPA-RELATED DOMAIN PROTEIN"/>
    <property type="match status" value="1"/>
</dbReference>
<dbReference type="InterPro" id="IPR010657">
    <property type="entry name" value="ImpA_N"/>
</dbReference>
<accession>A0A2X1WG73</accession>
<evidence type="ECO:0000256" key="1">
    <source>
        <dbReference type="SAM" id="MobiDB-lite"/>
    </source>
</evidence>